<dbReference type="Pfam" id="PF00083">
    <property type="entry name" value="Sugar_tr"/>
    <property type="match status" value="1"/>
</dbReference>
<accession>A0A8C9ZCE6</accession>
<feature type="transmembrane region" description="Helical" evidence="5">
    <location>
        <begin position="225"/>
        <end position="243"/>
    </location>
</feature>
<evidence type="ECO:0000256" key="3">
    <source>
        <dbReference type="ARBA" id="ARBA00022989"/>
    </source>
</evidence>
<dbReference type="Proteomes" id="UP000694568">
    <property type="component" value="Unplaced"/>
</dbReference>
<reference evidence="6" key="2">
    <citation type="submission" date="2025-09" db="UniProtKB">
        <authorList>
            <consortium name="Ensembl"/>
        </authorList>
    </citation>
    <scope>IDENTIFICATION</scope>
</reference>
<dbReference type="PANTHER" id="PTHR24064">
    <property type="entry name" value="SOLUTE CARRIER FAMILY 22 MEMBER"/>
    <property type="match status" value="1"/>
</dbReference>
<dbReference type="GO" id="GO:0016020">
    <property type="term" value="C:membrane"/>
    <property type="evidence" value="ECO:0007669"/>
    <property type="project" value="UniProtKB-SubCell"/>
</dbReference>
<feature type="transmembrane region" description="Helical" evidence="5">
    <location>
        <begin position="193"/>
        <end position="213"/>
    </location>
</feature>
<feature type="transmembrane region" description="Helical" evidence="5">
    <location>
        <begin position="255"/>
        <end position="275"/>
    </location>
</feature>
<feature type="transmembrane region" description="Helical" evidence="5">
    <location>
        <begin position="44"/>
        <end position="64"/>
    </location>
</feature>
<proteinExistence type="predicted"/>
<evidence type="ECO:0000313" key="7">
    <source>
        <dbReference type="Proteomes" id="UP000694568"/>
    </source>
</evidence>
<comment type="subcellular location">
    <subcellularLocation>
        <location evidence="1">Membrane</location>
        <topology evidence="1">Multi-pass membrane protein</topology>
    </subcellularLocation>
</comment>
<reference evidence="6" key="1">
    <citation type="submission" date="2025-08" db="UniProtKB">
        <authorList>
            <consortium name="Ensembl"/>
        </authorList>
    </citation>
    <scope>IDENTIFICATION</scope>
</reference>
<keyword evidence="7" id="KW-1185">Reference proteome</keyword>
<dbReference type="Ensembl" id="ENSSLUT00000039377.1">
    <property type="protein sequence ID" value="ENSSLUP00000038163.1"/>
    <property type="gene ID" value="ENSSLUG00000017059.1"/>
</dbReference>
<feature type="transmembrane region" description="Helical" evidence="5">
    <location>
        <begin position="129"/>
        <end position="154"/>
    </location>
</feature>
<evidence type="ECO:0000313" key="6">
    <source>
        <dbReference type="Ensembl" id="ENSSLUP00000038163.1"/>
    </source>
</evidence>
<dbReference type="InterPro" id="IPR005828">
    <property type="entry name" value="MFS_sugar_transport-like"/>
</dbReference>
<dbReference type="SUPFAM" id="SSF103473">
    <property type="entry name" value="MFS general substrate transporter"/>
    <property type="match status" value="1"/>
</dbReference>
<keyword evidence="3 5" id="KW-1133">Transmembrane helix</keyword>
<feature type="transmembrane region" description="Helical" evidence="5">
    <location>
        <begin position="12"/>
        <end position="32"/>
    </location>
</feature>
<sequence>TLLTLQLDISDITAGLCTMVIILFFSVGLMILSGIAYLIQNWRILPLVLFSPLLLVLGIFYWFLPESARWLMTQGRKEEAQKELRRAARVNGRKVPEDLLDEVSCIKHTFDLNTKTINKPLCDMKEKCFGVALILLINDFFHSYIVNSLLYYGLSLNVGSFGLNIYLTQFIFGIVEIPANLSALALIQHFGRTIVQACFLFFGGGLLASRSLLSRMHSLHLHCRIIPNHFKVISLILLLFMFITQKNLDNTDNLFGISSLTCFVLCLVVFIVVINTDQLYSVFLKLYYITFLY</sequence>
<dbReference type="Gene3D" id="1.20.1250.20">
    <property type="entry name" value="MFS general substrate transporter like domains"/>
    <property type="match status" value="1"/>
</dbReference>
<evidence type="ECO:0000256" key="1">
    <source>
        <dbReference type="ARBA" id="ARBA00004141"/>
    </source>
</evidence>
<dbReference type="GeneTree" id="ENSGT00940000154607"/>
<evidence type="ECO:0000256" key="5">
    <source>
        <dbReference type="SAM" id="Phobius"/>
    </source>
</evidence>
<keyword evidence="2 5" id="KW-0812">Transmembrane</keyword>
<name>A0A8C9ZCE6_SANLU</name>
<protein>
    <submittedName>
        <fullName evidence="6">Uncharacterized protein</fullName>
    </submittedName>
</protein>
<dbReference type="GO" id="GO:0022857">
    <property type="term" value="F:transmembrane transporter activity"/>
    <property type="evidence" value="ECO:0007669"/>
    <property type="project" value="InterPro"/>
</dbReference>
<keyword evidence="4 5" id="KW-0472">Membrane</keyword>
<evidence type="ECO:0000256" key="2">
    <source>
        <dbReference type="ARBA" id="ARBA00022692"/>
    </source>
</evidence>
<organism evidence="6 7">
    <name type="scientific">Sander lucioperca</name>
    <name type="common">Pike-perch</name>
    <name type="synonym">Perca lucioperca</name>
    <dbReference type="NCBI Taxonomy" id="283035"/>
    <lineage>
        <taxon>Eukaryota</taxon>
        <taxon>Metazoa</taxon>
        <taxon>Chordata</taxon>
        <taxon>Craniata</taxon>
        <taxon>Vertebrata</taxon>
        <taxon>Euteleostomi</taxon>
        <taxon>Actinopterygii</taxon>
        <taxon>Neopterygii</taxon>
        <taxon>Teleostei</taxon>
        <taxon>Neoteleostei</taxon>
        <taxon>Acanthomorphata</taxon>
        <taxon>Eupercaria</taxon>
        <taxon>Perciformes</taxon>
        <taxon>Percoidei</taxon>
        <taxon>Percidae</taxon>
        <taxon>Luciopercinae</taxon>
        <taxon>Sander</taxon>
    </lineage>
</organism>
<evidence type="ECO:0000256" key="4">
    <source>
        <dbReference type="ARBA" id="ARBA00023136"/>
    </source>
</evidence>
<dbReference type="AlphaFoldDB" id="A0A8C9ZCE6"/>
<dbReference type="InterPro" id="IPR036259">
    <property type="entry name" value="MFS_trans_sf"/>
</dbReference>